<evidence type="ECO:0000313" key="2">
    <source>
        <dbReference type="EMBL" id="SDW55957.1"/>
    </source>
</evidence>
<dbReference type="EMBL" id="FNMY01000002">
    <property type="protein sequence ID" value="SDW55957.1"/>
    <property type="molecule type" value="Genomic_DNA"/>
</dbReference>
<evidence type="ECO:0008006" key="4">
    <source>
        <dbReference type="Google" id="ProtNLM"/>
    </source>
</evidence>
<gene>
    <name evidence="2" type="ORF">SAMN04487892_1612</name>
</gene>
<dbReference type="AlphaFoldDB" id="A0A1H2UIP9"/>
<dbReference type="Gene3D" id="2.30.260.10">
    <property type="entry name" value="putative xylanase like domain"/>
    <property type="match status" value="1"/>
</dbReference>
<keyword evidence="3" id="KW-1185">Reference proteome</keyword>
<accession>A0A1H2UIP9</accession>
<dbReference type="STRING" id="1073328.SAMN05216294_0681"/>
<reference evidence="3" key="1">
    <citation type="submission" date="2016-10" db="EMBL/GenBank/DDBJ databases">
        <authorList>
            <person name="Varghese N."/>
            <person name="Submissions S."/>
        </authorList>
    </citation>
    <scope>NUCLEOTIDE SEQUENCE [LARGE SCALE GENOMIC DNA]</scope>
    <source>
        <strain evidence="3">DSM 25030</strain>
    </source>
</reference>
<sequence>MYNPIRKHIIVPMKFSLLDNWGFKSIILILTLFGCSLSLYAQQITCSPEDKSLFETKIVDLGKTKGANLGDTISLVGQSFIGTPYVEKTLEIGDTETLVVNFGGLDCTTFVENVLAFSLMLQNQQKDFENFTNNLETVRYRNGNLIGYPSRLHYFTEWIRNKEKKGLVKDITAELGGVELEKPINFMGTHRNLYPFLASDANFEAMQKVEKEIAKENLCYLPQNQIESKEHLIKSGDILALATSIKGLDVTHTGIAIHQPDGRLHLLHASSKNGEVEISELPLADYLKNIKSNIGIIVTRPILKSL</sequence>
<keyword evidence="1" id="KW-0812">Transmembrane</keyword>
<keyword evidence="1" id="KW-1133">Transmembrane helix</keyword>
<proteinExistence type="predicted"/>
<evidence type="ECO:0000313" key="3">
    <source>
        <dbReference type="Proteomes" id="UP000199592"/>
    </source>
</evidence>
<evidence type="ECO:0000256" key="1">
    <source>
        <dbReference type="SAM" id="Phobius"/>
    </source>
</evidence>
<dbReference type="Proteomes" id="UP000199592">
    <property type="component" value="Unassembled WGS sequence"/>
</dbReference>
<organism evidence="2 3">
    <name type="scientific">Flagellimonas zhangzhouensis</name>
    <dbReference type="NCBI Taxonomy" id="1073328"/>
    <lineage>
        <taxon>Bacteria</taxon>
        <taxon>Pseudomonadati</taxon>
        <taxon>Bacteroidota</taxon>
        <taxon>Flavobacteriia</taxon>
        <taxon>Flavobacteriales</taxon>
        <taxon>Flavobacteriaceae</taxon>
        <taxon>Flagellimonas</taxon>
    </lineage>
</organism>
<dbReference type="InterPro" id="IPR038765">
    <property type="entry name" value="Papain-like_cys_pep_sf"/>
</dbReference>
<dbReference type="Gene3D" id="1.10.3670.10">
    <property type="entry name" value="Putative xylanase like domain"/>
    <property type="match status" value="1"/>
</dbReference>
<name>A0A1H2UIP9_9FLAO</name>
<dbReference type="InterPro" id="IPR010846">
    <property type="entry name" value="AmiA-like"/>
</dbReference>
<protein>
    <recommendedName>
        <fullName evidence="4">DUF1460 domain-containing protein</fullName>
    </recommendedName>
</protein>
<dbReference type="PROSITE" id="PS51257">
    <property type="entry name" value="PROKAR_LIPOPROTEIN"/>
    <property type="match status" value="1"/>
</dbReference>
<dbReference type="Pfam" id="PF07313">
    <property type="entry name" value="AmiA-like"/>
    <property type="match status" value="1"/>
</dbReference>
<keyword evidence="1" id="KW-0472">Membrane</keyword>
<feature type="transmembrane region" description="Helical" evidence="1">
    <location>
        <begin position="21"/>
        <end position="41"/>
    </location>
</feature>
<dbReference type="SUPFAM" id="SSF54001">
    <property type="entry name" value="Cysteine proteinases"/>
    <property type="match status" value="1"/>
</dbReference>